<organism evidence="2 3">
    <name type="scientific">Clarias magur</name>
    <name type="common">Asian catfish</name>
    <name type="synonym">Macropteronotus magur</name>
    <dbReference type="NCBI Taxonomy" id="1594786"/>
    <lineage>
        <taxon>Eukaryota</taxon>
        <taxon>Metazoa</taxon>
        <taxon>Chordata</taxon>
        <taxon>Craniata</taxon>
        <taxon>Vertebrata</taxon>
        <taxon>Euteleostomi</taxon>
        <taxon>Actinopterygii</taxon>
        <taxon>Neopterygii</taxon>
        <taxon>Teleostei</taxon>
        <taxon>Ostariophysi</taxon>
        <taxon>Siluriformes</taxon>
        <taxon>Clariidae</taxon>
        <taxon>Clarias</taxon>
    </lineage>
</organism>
<gene>
    <name evidence="2" type="ORF">DAT39_020540</name>
</gene>
<feature type="region of interest" description="Disordered" evidence="1">
    <location>
        <begin position="88"/>
        <end position="130"/>
    </location>
</feature>
<name>A0A8J4U2T1_CLAMG</name>
<dbReference type="Proteomes" id="UP000727407">
    <property type="component" value="Unassembled WGS sequence"/>
</dbReference>
<evidence type="ECO:0000313" key="3">
    <source>
        <dbReference type="Proteomes" id="UP000727407"/>
    </source>
</evidence>
<dbReference type="AlphaFoldDB" id="A0A8J4U2T1"/>
<accession>A0A8J4U2T1</accession>
<feature type="compositionally biased region" description="Basic and acidic residues" evidence="1">
    <location>
        <begin position="88"/>
        <end position="97"/>
    </location>
</feature>
<feature type="compositionally biased region" description="Basic and acidic residues" evidence="1">
    <location>
        <begin position="111"/>
        <end position="130"/>
    </location>
</feature>
<comment type="caution">
    <text evidence="2">The sequence shown here is derived from an EMBL/GenBank/DDBJ whole genome shotgun (WGS) entry which is preliminary data.</text>
</comment>
<evidence type="ECO:0000256" key="1">
    <source>
        <dbReference type="SAM" id="MobiDB-lite"/>
    </source>
</evidence>
<reference evidence="2" key="1">
    <citation type="submission" date="2020-07" db="EMBL/GenBank/DDBJ databases">
        <title>Clarias magur genome sequencing, assembly and annotation.</title>
        <authorList>
            <person name="Kushwaha B."/>
            <person name="Kumar R."/>
            <person name="Das P."/>
            <person name="Joshi C.G."/>
            <person name="Kumar D."/>
            <person name="Nagpure N.S."/>
            <person name="Pandey M."/>
            <person name="Agarwal S."/>
            <person name="Srivastava S."/>
            <person name="Singh M."/>
            <person name="Sahoo L."/>
            <person name="Jayasankar P."/>
            <person name="Meher P.K."/>
            <person name="Koringa P.G."/>
            <person name="Iquebal M.A."/>
            <person name="Das S.P."/>
            <person name="Bit A."/>
            <person name="Patnaik S."/>
            <person name="Patel N."/>
            <person name="Shah T.M."/>
            <person name="Hinsu A."/>
            <person name="Jena J.K."/>
        </authorList>
    </citation>
    <scope>NUCLEOTIDE SEQUENCE</scope>
    <source>
        <strain evidence="2">CIFAMagur01</strain>
        <tissue evidence="2">Testis</tissue>
    </source>
</reference>
<proteinExistence type="predicted"/>
<dbReference type="EMBL" id="QNUK01000770">
    <property type="protein sequence ID" value="KAF5889764.1"/>
    <property type="molecule type" value="Genomic_DNA"/>
</dbReference>
<keyword evidence="3" id="KW-1185">Reference proteome</keyword>
<evidence type="ECO:0000313" key="2">
    <source>
        <dbReference type="EMBL" id="KAF5889764.1"/>
    </source>
</evidence>
<protein>
    <submittedName>
        <fullName evidence="2">Uncharacterized protein</fullName>
    </submittedName>
</protein>
<sequence>MTQEFSGCSDKARSSSDRSHDRASSVFARRCCPSLKCRACRNKTLFVNMTHTGERLELSLGNYSRGVEGRADCRLHWHTHLGLTLQERTPRVPEKTHGRSPGLSASLGLRESLHDLADASEARPEQEPCV</sequence>